<name>A0A9Q4HAU3_BACSC</name>
<dbReference type="Proteomes" id="UP001070352">
    <property type="component" value="Unassembled WGS sequence"/>
</dbReference>
<sequence length="81" mass="9508">MKNIFKSSGVSLEEAANFLKELAKTPDPTPEEWRAYYKEKERKLHEFRTKLNLLELEYDMTVIPDGNAVAIKYDGSLYERH</sequence>
<dbReference type="AlphaFoldDB" id="A0A9Q4HAU3"/>
<gene>
    <name evidence="1" type="ORF">MOC45_21505</name>
</gene>
<evidence type="ECO:0000313" key="2">
    <source>
        <dbReference type="Proteomes" id="UP001070352"/>
    </source>
</evidence>
<organism evidence="1 2">
    <name type="scientific">Bacillus spizizenii</name>
    <name type="common">Bacillus subtilis subsp. spizizenii</name>
    <dbReference type="NCBI Taxonomy" id="96241"/>
    <lineage>
        <taxon>Bacteria</taxon>
        <taxon>Bacillati</taxon>
        <taxon>Bacillota</taxon>
        <taxon>Bacilli</taxon>
        <taxon>Bacillales</taxon>
        <taxon>Bacillaceae</taxon>
        <taxon>Bacillus</taxon>
    </lineage>
</organism>
<dbReference type="EMBL" id="JALANJ010000056">
    <property type="protein sequence ID" value="MCY8123121.1"/>
    <property type="molecule type" value="Genomic_DNA"/>
</dbReference>
<proteinExistence type="predicted"/>
<comment type="caution">
    <text evidence="1">The sequence shown here is derived from an EMBL/GenBank/DDBJ whole genome shotgun (WGS) entry which is preliminary data.</text>
</comment>
<accession>A0A9Q4HAU3</accession>
<evidence type="ECO:0000313" key="1">
    <source>
        <dbReference type="EMBL" id="MCY8123121.1"/>
    </source>
</evidence>
<protein>
    <submittedName>
        <fullName evidence="1">Uncharacterized protein</fullName>
    </submittedName>
</protein>
<reference evidence="1" key="1">
    <citation type="submission" date="2022-02" db="EMBL/GenBank/DDBJ databases">
        <title>Crop Bioprotection Bacillus Genome Sequencing.</title>
        <authorList>
            <person name="Dunlap C."/>
        </authorList>
    </citation>
    <scope>NUCLEOTIDE SEQUENCE</scope>
    <source>
        <strain evidence="1">M18B4</strain>
    </source>
</reference>